<keyword evidence="3" id="KW-1185">Reference proteome</keyword>
<dbReference type="Proteomes" id="UP000032221">
    <property type="component" value="Unassembled WGS sequence"/>
</dbReference>
<dbReference type="AlphaFoldDB" id="A0A0D1J878"/>
<evidence type="ECO:0000256" key="1">
    <source>
        <dbReference type="SAM" id="Phobius"/>
    </source>
</evidence>
<reference evidence="2 3" key="1">
    <citation type="submission" date="2015-01" db="EMBL/GenBank/DDBJ databases">
        <title>Genome sequence of Mycobacterium llatzerense and Mycobacterium immunogenum recovered from brain abscess.</title>
        <authorList>
            <person name="Greninger A.L."/>
            <person name="Langelier C."/>
            <person name="Cunningham G."/>
            <person name="Chiu C.Y."/>
            <person name="Miller S."/>
        </authorList>
    </citation>
    <scope>NUCLEOTIDE SEQUENCE [LARGE SCALE GENOMIC DNA]</scope>
    <source>
        <strain evidence="2 3">CLUC14</strain>
    </source>
</reference>
<dbReference type="PATRIC" id="fig|280871.6.peg.1210"/>
<feature type="transmembrane region" description="Helical" evidence="1">
    <location>
        <begin position="54"/>
        <end position="74"/>
    </location>
</feature>
<comment type="caution">
    <text evidence="2">The sequence shown here is derived from an EMBL/GenBank/DDBJ whole genome shotgun (WGS) entry which is preliminary data.</text>
</comment>
<name>A0A0D1J878_9MYCO</name>
<proteinExistence type="predicted"/>
<accession>A0A0D1J878</accession>
<protein>
    <submittedName>
        <fullName evidence="2">Membrane protein</fullName>
    </submittedName>
</protein>
<gene>
    <name evidence="2" type="ORF">TL10_05885</name>
</gene>
<evidence type="ECO:0000313" key="2">
    <source>
        <dbReference type="EMBL" id="KIU17803.1"/>
    </source>
</evidence>
<keyword evidence="1" id="KW-1133">Transmembrane helix</keyword>
<dbReference type="STRING" id="280871.TL10_05885"/>
<dbReference type="RefSeq" id="WP_043401388.1">
    <property type="nucleotide sequence ID" value="NZ_JXST01000006.1"/>
</dbReference>
<organism evidence="2 3">
    <name type="scientific">Mycolicibacterium llatzerense</name>
    <dbReference type="NCBI Taxonomy" id="280871"/>
    <lineage>
        <taxon>Bacteria</taxon>
        <taxon>Bacillati</taxon>
        <taxon>Actinomycetota</taxon>
        <taxon>Actinomycetes</taxon>
        <taxon>Mycobacteriales</taxon>
        <taxon>Mycobacteriaceae</taxon>
        <taxon>Mycolicibacterium</taxon>
    </lineage>
</organism>
<keyword evidence="1" id="KW-0812">Transmembrane</keyword>
<keyword evidence="1" id="KW-0472">Membrane</keyword>
<sequence length="80" mass="8072">MSTGRIVAAGALIVAVLAAVGSVLSWLAASSIADVAPVIPGEPVKTSVLYDPSFITLSLLLATLAGVLAVVGTARWRRAQ</sequence>
<dbReference type="EMBL" id="JXST01000006">
    <property type="protein sequence ID" value="KIU17803.1"/>
    <property type="molecule type" value="Genomic_DNA"/>
</dbReference>
<evidence type="ECO:0000313" key="3">
    <source>
        <dbReference type="Proteomes" id="UP000032221"/>
    </source>
</evidence>